<dbReference type="GeneID" id="85007869"/>
<evidence type="ECO:0000256" key="1">
    <source>
        <dbReference type="ARBA" id="ARBA00004202"/>
    </source>
</evidence>
<dbReference type="EMBL" id="ACUX02000008">
    <property type="protein sequence ID" value="EEZ61000.1"/>
    <property type="molecule type" value="Genomic_DNA"/>
</dbReference>
<dbReference type="GO" id="GO:0016887">
    <property type="term" value="F:ATP hydrolysis activity"/>
    <property type="evidence" value="ECO:0007669"/>
    <property type="project" value="InterPro"/>
</dbReference>
<keyword evidence="7 12" id="KW-0067">ATP-binding</keyword>
<evidence type="ECO:0000256" key="5">
    <source>
        <dbReference type="ARBA" id="ARBA00022737"/>
    </source>
</evidence>
<dbReference type="InterPro" id="IPR027417">
    <property type="entry name" value="P-loop_NTPase"/>
</dbReference>
<accession>D0WHQ7</accession>
<comment type="similarity">
    <text evidence="2">Belongs to the ABC transporter superfamily.</text>
</comment>
<name>D0WHQ7_SLAES</name>
<evidence type="ECO:0000256" key="7">
    <source>
        <dbReference type="ARBA" id="ARBA00022840"/>
    </source>
</evidence>
<keyword evidence="6" id="KW-0547">Nucleotide-binding</keyword>
<dbReference type="PANTHER" id="PTHR43553:SF23">
    <property type="entry name" value="ABC TRANSPORTER ATP-BINDING COMPONENT"/>
    <property type="match status" value="1"/>
</dbReference>
<dbReference type="InterPro" id="IPR003593">
    <property type="entry name" value="AAA+_ATPase"/>
</dbReference>
<gene>
    <name evidence="12" type="ORF">HMPREF0762_01375</name>
</gene>
<evidence type="ECO:0000256" key="2">
    <source>
        <dbReference type="ARBA" id="ARBA00005417"/>
    </source>
</evidence>
<evidence type="ECO:0000256" key="6">
    <source>
        <dbReference type="ARBA" id="ARBA00022741"/>
    </source>
</evidence>
<dbReference type="SMART" id="SM00382">
    <property type="entry name" value="AAA"/>
    <property type="match status" value="2"/>
</dbReference>
<keyword evidence="8" id="KW-1278">Translocase</keyword>
<evidence type="ECO:0000256" key="10">
    <source>
        <dbReference type="ARBA" id="ARBA00025157"/>
    </source>
</evidence>
<sequence>MSAPVIEFEDASFTYAGADEASVQKVSLAVEAGECVVLCGRSGCGKTTLTRLANGLAGGFWEGTRAGAVRVEGRNVDELEEWRLAEHIGSVFQNPRTQFFNLDTTGEIAFALENLGVPRDEMHARVARVADELGATDLLDRSIFKLSGGQMQSIAFASVSVCEPRAYVLDEPSSNLDPVGMERLAALIAKAKAAGSAVLVAEHRLAYLSDAADRYVLIEEGRVAHAWTSSEFKALSALERTRMGLRSPAPPRTADLVARLRIGATSAFPALEARGIVAEYDRGDEVLRNVTAGFEAGHVTGVVAPNGTGKSTLLKCLAGVHPEVLGHVRIDGAVTVPRKRADDVFLVMQDPDYQLFRPTVRDELTTLPRVEGGIDPARADAMLERFGLASVADRHPASLSGGQKQRVACALAALSGARALLFDEPTSGLDLDNMRRLARTMRELAGEGRTVVVATHDPELLSEACDRIMTLG</sequence>
<keyword evidence="3" id="KW-0813">Transport</keyword>
<dbReference type="InterPro" id="IPR003439">
    <property type="entry name" value="ABC_transporter-like_ATP-bd"/>
</dbReference>
<organism evidence="12 13">
    <name type="scientific">Slackia exigua (strain ATCC 700122 / DSM 15923 / CIP 105133 / JCM 11022 / KCTC 5966 / S-7)</name>
    <dbReference type="NCBI Taxonomy" id="649764"/>
    <lineage>
        <taxon>Bacteria</taxon>
        <taxon>Bacillati</taxon>
        <taxon>Actinomycetota</taxon>
        <taxon>Coriobacteriia</taxon>
        <taxon>Eggerthellales</taxon>
        <taxon>Eggerthellaceae</taxon>
        <taxon>Slackia</taxon>
    </lineage>
</organism>
<evidence type="ECO:0000256" key="8">
    <source>
        <dbReference type="ARBA" id="ARBA00022967"/>
    </source>
</evidence>
<keyword evidence="13" id="KW-1185">Reference proteome</keyword>
<dbReference type="OrthoDB" id="7757085at2"/>
<comment type="caution">
    <text evidence="12">The sequence shown here is derived from an EMBL/GenBank/DDBJ whole genome shotgun (WGS) entry which is preliminary data.</text>
</comment>
<keyword evidence="9" id="KW-0472">Membrane</keyword>
<comment type="subcellular location">
    <subcellularLocation>
        <location evidence="1">Cell membrane</location>
        <topology evidence="1">Peripheral membrane protein</topology>
    </subcellularLocation>
</comment>
<evidence type="ECO:0000259" key="11">
    <source>
        <dbReference type="PROSITE" id="PS50893"/>
    </source>
</evidence>
<dbReference type="GO" id="GO:0042626">
    <property type="term" value="F:ATPase-coupled transmembrane transporter activity"/>
    <property type="evidence" value="ECO:0007669"/>
    <property type="project" value="TreeGrafter"/>
</dbReference>
<dbReference type="HOGENOM" id="CLU_000604_86_7_11"/>
<dbReference type="Gene3D" id="3.40.50.300">
    <property type="entry name" value="P-loop containing nucleotide triphosphate hydrolases"/>
    <property type="match status" value="2"/>
</dbReference>
<dbReference type="PANTHER" id="PTHR43553">
    <property type="entry name" value="HEAVY METAL TRANSPORTER"/>
    <property type="match status" value="1"/>
</dbReference>
<keyword evidence="4" id="KW-1003">Cell membrane</keyword>
<evidence type="ECO:0000256" key="3">
    <source>
        <dbReference type="ARBA" id="ARBA00022448"/>
    </source>
</evidence>
<keyword evidence="5" id="KW-0677">Repeat</keyword>
<dbReference type="GO" id="GO:0043190">
    <property type="term" value="C:ATP-binding cassette (ABC) transporter complex"/>
    <property type="evidence" value="ECO:0007669"/>
    <property type="project" value="TreeGrafter"/>
</dbReference>
<dbReference type="GO" id="GO:0005524">
    <property type="term" value="F:ATP binding"/>
    <property type="evidence" value="ECO:0007669"/>
    <property type="project" value="UniProtKB-KW"/>
</dbReference>
<reference evidence="12" key="1">
    <citation type="submission" date="2009-10" db="EMBL/GenBank/DDBJ databases">
        <authorList>
            <person name="Weinstock G."/>
            <person name="Sodergren E."/>
            <person name="Clifton S."/>
            <person name="Fulton L."/>
            <person name="Fulton B."/>
            <person name="Courtney L."/>
            <person name="Fronick C."/>
            <person name="Harrison M."/>
            <person name="Strong C."/>
            <person name="Farmer C."/>
            <person name="Delahaunty K."/>
            <person name="Markovic C."/>
            <person name="Hall O."/>
            <person name="Minx P."/>
            <person name="Tomlinson C."/>
            <person name="Mitreva M."/>
            <person name="Nelson J."/>
            <person name="Hou S."/>
            <person name="Wollam A."/>
            <person name="Pepin K.H."/>
            <person name="Johnson M."/>
            <person name="Bhonagiri V."/>
            <person name="Nash W.E."/>
            <person name="Warren W."/>
            <person name="Chinwalla A."/>
            <person name="Mardis E.R."/>
            <person name="Wilson R.K."/>
        </authorList>
    </citation>
    <scope>NUCLEOTIDE SEQUENCE [LARGE SCALE GENOMIC DNA]</scope>
    <source>
        <strain evidence="12">ATCC 700122</strain>
    </source>
</reference>
<evidence type="ECO:0000256" key="9">
    <source>
        <dbReference type="ARBA" id="ARBA00023136"/>
    </source>
</evidence>
<dbReference type="STRING" id="649764.HMPREF0762_01375"/>
<dbReference type="InterPro" id="IPR050095">
    <property type="entry name" value="ECF_ABC_transporter_ATP-bd"/>
</dbReference>
<evidence type="ECO:0000313" key="13">
    <source>
        <dbReference type="Proteomes" id="UP000006001"/>
    </source>
</evidence>
<proteinExistence type="inferred from homology"/>
<dbReference type="Pfam" id="PF00005">
    <property type="entry name" value="ABC_tran"/>
    <property type="match status" value="2"/>
</dbReference>
<evidence type="ECO:0000256" key="4">
    <source>
        <dbReference type="ARBA" id="ARBA00022475"/>
    </source>
</evidence>
<protein>
    <submittedName>
        <fullName evidence="12">ABC transporter, ATP-binding protein</fullName>
    </submittedName>
</protein>
<dbReference type="InterPro" id="IPR015856">
    <property type="entry name" value="ABC_transpr_CbiO/EcfA_su"/>
</dbReference>
<evidence type="ECO:0000313" key="12">
    <source>
        <dbReference type="EMBL" id="EEZ61000.1"/>
    </source>
</evidence>
<comment type="function">
    <text evidence="10">Probably part of an ABC transporter complex. Responsible for energy coupling to the transport system.</text>
</comment>
<dbReference type="CDD" id="cd03225">
    <property type="entry name" value="ABC_cobalt_CbiO_domain1"/>
    <property type="match status" value="1"/>
</dbReference>
<dbReference type="PROSITE" id="PS50893">
    <property type="entry name" value="ABC_TRANSPORTER_2"/>
    <property type="match status" value="2"/>
</dbReference>
<dbReference type="AlphaFoldDB" id="D0WHQ7"/>
<feature type="domain" description="ABC transporter" evidence="11">
    <location>
        <begin position="271"/>
        <end position="472"/>
    </location>
</feature>
<dbReference type="Proteomes" id="UP000006001">
    <property type="component" value="Unassembled WGS sequence"/>
</dbReference>
<dbReference type="RefSeq" id="WP_006362627.1">
    <property type="nucleotide sequence ID" value="NZ_GG700630.1"/>
</dbReference>
<dbReference type="SUPFAM" id="SSF52540">
    <property type="entry name" value="P-loop containing nucleoside triphosphate hydrolases"/>
    <property type="match status" value="2"/>
</dbReference>
<dbReference type="eggNOG" id="COG1122">
    <property type="taxonomic scope" value="Bacteria"/>
</dbReference>
<feature type="domain" description="ABC transporter" evidence="11">
    <location>
        <begin position="6"/>
        <end position="245"/>
    </location>
</feature>